<dbReference type="SMART" id="SM00895">
    <property type="entry name" value="FCD"/>
    <property type="match status" value="1"/>
</dbReference>
<name>A0ABQ3ADC3_9ACTN</name>
<dbReference type="SUPFAM" id="SSF48008">
    <property type="entry name" value="GntR ligand-binding domain-like"/>
    <property type="match status" value="1"/>
</dbReference>
<proteinExistence type="predicted"/>
<dbReference type="InterPro" id="IPR036390">
    <property type="entry name" value="WH_DNA-bd_sf"/>
</dbReference>
<evidence type="ECO:0000256" key="3">
    <source>
        <dbReference type="ARBA" id="ARBA00023163"/>
    </source>
</evidence>
<evidence type="ECO:0000256" key="1">
    <source>
        <dbReference type="ARBA" id="ARBA00023015"/>
    </source>
</evidence>
<dbReference type="PANTHER" id="PTHR43537">
    <property type="entry name" value="TRANSCRIPTIONAL REGULATOR, GNTR FAMILY"/>
    <property type="match status" value="1"/>
</dbReference>
<keyword evidence="1" id="KW-0805">Transcription regulation</keyword>
<dbReference type="Proteomes" id="UP000600946">
    <property type="component" value="Unassembled WGS sequence"/>
</dbReference>
<comment type="caution">
    <text evidence="5">The sequence shown here is derived from an EMBL/GenBank/DDBJ whole genome shotgun (WGS) entry which is preliminary data.</text>
</comment>
<dbReference type="PANTHER" id="PTHR43537:SF45">
    <property type="entry name" value="GNTR FAMILY REGULATORY PROTEIN"/>
    <property type="match status" value="1"/>
</dbReference>
<dbReference type="SUPFAM" id="SSF46785">
    <property type="entry name" value="Winged helix' DNA-binding domain"/>
    <property type="match status" value="1"/>
</dbReference>
<protein>
    <submittedName>
        <fullName evidence="5">GntR family transcriptional regulator</fullName>
    </submittedName>
</protein>
<dbReference type="InterPro" id="IPR000524">
    <property type="entry name" value="Tscrpt_reg_HTH_GntR"/>
</dbReference>
<dbReference type="Gene3D" id="1.20.120.530">
    <property type="entry name" value="GntR ligand-binding domain-like"/>
    <property type="match status" value="1"/>
</dbReference>
<dbReference type="InterPro" id="IPR011711">
    <property type="entry name" value="GntR_C"/>
</dbReference>
<organism evidence="5 6">
    <name type="scientific">Streptomyces xanthochromogenes</name>
    <dbReference type="NCBI Taxonomy" id="67384"/>
    <lineage>
        <taxon>Bacteria</taxon>
        <taxon>Bacillati</taxon>
        <taxon>Actinomycetota</taxon>
        <taxon>Actinomycetes</taxon>
        <taxon>Kitasatosporales</taxon>
        <taxon>Streptomycetaceae</taxon>
        <taxon>Streptomyces</taxon>
    </lineage>
</organism>
<reference evidence="6" key="1">
    <citation type="journal article" date="2019" name="Int. J. Syst. Evol. Microbiol.">
        <title>The Global Catalogue of Microorganisms (GCM) 10K type strain sequencing project: providing services to taxonomists for standard genome sequencing and annotation.</title>
        <authorList>
            <consortium name="The Broad Institute Genomics Platform"/>
            <consortium name="The Broad Institute Genome Sequencing Center for Infectious Disease"/>
            <person name="Wu L."/>
            <person name="Ma J."/>
        </authorList>
    </citation>
    <scope>NUCLEOTIDE SEQUENCE [LARGE SCALE GENOMIC DNA]</scope>
    <source>
        <strain evidence="6">JCM 4594</strain>
    </source>
</reference>
<feature type="domain" description="HTH gntR-type" evidence="4">
    <location>
        <begin position="12"/>
        <end position="79"/>
    </location>
</feature>
<dbReference type="GeneID" id="96291959"/>
<evidence type="ECO:0000259" key="4">
    <source>
        <dbReference type="PROSITE" id="PS50949"/>
    </source>
</evidence>
<keyword evidence="3" id="KW-0804">Transcription</keyword>
<dbReference type="InterPro" id="IPR008920">
    <property type="entry name" value="TF_FadR/GntR_C"/>
</dbReference>
<evidence type="ECO:0000313" key="5">
    <source>
        <dbReference type="EMBL" id="GGY41983.1"/>
    </source>
</evidence>
<dbReference type="EMBL" id="BMUU01000006">
    <property type="protein sequence ID" value="GGY41983.1"/>
    <property type="molecule type" value="Genomic_DNA"/>
</dbReference>
<gene>
    <name evidence="5" type="ORF">GCM10010326_40190</name>
</gene>
<dbReference type="PROSITE" id="PS50949">
    <property type="entry name" value="HTH_GNTR"/>
    <property type="match status" value="1"/>
</dbReference>
<dbReference type="Pfam" id="PF00392">
    <property type="entry name" value="GntR"/>
    <property type="match status" value="1"/>
</dbReference>
<keyword evidence="2" id="KW-0238">DNA-binding</keyword>
<dbReference type="RefSeq" id="WP_308432616.1">
    <property type="nucleotide sequence ID" value="NZ_BMUU01000006.1"/>
</dbReference>
<keyword evidence="6" id="KW-1185">Reference proteome</keyword>
<sequence>MMVSTKSGPVREPLADRMYKVLLDQFIAGERVAGSPLNIGALSRELDVSQTPLREALARLEHTGLVRREALKGYRVADALSDREIGKLFEARAVLEPALTLEAGLRATPEFLETLGAAVDELDGSASSADIRTEGFQHYWRADDAFHRLIAAQSGNPFLEQALLALGGHVQRFRMFSKRGRTGAAHAAGEHRLIHQALERRDAEGAAELMRRHLAEARARILEPGTH</sequence>
<dbReference type="Gene3D" id="1.10.10.10">
    <property type="entry name" value="Winged helix-like DNA-binding domain superfamily/Winged helix DNA-binding domain"/>
    <property type="match status" value="1"/>
</dbReference>
<dbReference type="Pfam" id="PF07729">
    <property type="entry name" value="FCD"/>
    <property type="match status" value="1"/>
</dbReference>
<accession>A0ABQ3ADC3</accession>
<dbReference type="InterPro" id="IPR036388">
    <property type="entry name" value="WH-like_DNA-bd_sf"/>
</dbReference>
<evidence type="ECO:0000313" key="6">
    <source>
        <dbReference type="Proteomes" id="UP000600946"/>
    </source>
</evidence>
<evidence type="ECO:0000256" key="2">
    <source>
        <dbReference type="ARBA" id="ARBA00023125"/>
    </source>
</evidence>
<dbReference type="SMART" id="SM00345">
    <property type="entry name" value="HTH_GNTR"/>
    <property type="match status" value="1"/>
</dbReference>